<sequence length="85" mass="9727">KLYHVRAVTQGDVLRVDPNMIPKIFQVLYDSEGQALLNNSTSTMSNSMIHPQEQDRHSGETIEYKGHSFVIVAYRMPTQCETCNR</sequence>
<accession>A0A8S3HXF1</accession>
<name>A0A8S3HXF1_9BILA</name>
<organism evidence="1 2">
    <name type="scientific">Rotaria magnacalcarata</name>
    <dbReference type="NCBI Taxonomy" id="392030"/>
    <lineage>
        <taxon>Eukaryota</taxon>
        <taxon>Metazoa</taxon>
        <taxon>Spiralia</taxon>
        <taxon>Gnathifera</taxon>
        <taxon>Rotifera</taxon>
        <taxon>Eurotatoria</taxon>
        <taxon>Bdelloidea</taxon>
        <taxon>Philodinida</taxon>
        <taxon>Philodinidae</taxon>
        <taxon>Rotaria</taxon>
    </lineage>
</organism>
<comment type="caution">
    <text evidence="1">The sequence shown here is derived from an EMBL/GenBank/DDBJ whole genome shotgun (WGS) entry which is preliminary data.</text>
</comment>
<dbReference type="Gene3D" id="2.30.29.30">
    <property type="entry name" value="Pleckstrin-homology domain (PH domain)/Phosphotyrosine-binding domain (PTB)"/>
    <property type="match status" value="1"/>
</dbReference>
<dbReference type="Gene3D" id="3.30.60.20">
    <property type="match status" value="1"/>
</dbReference>
<feature type="non-terminal residue" evidence="1">
    <location>
        <position position="85"/>
    </location>
</feature>
<reference evidence="1" key="1">
    <citation type="submission" date="2021-02" db="EMBL/GenBank/DDBJ databases">
        <authorList>
            <person name="Nowell W R."/>
        </authorList>
    </citation>
    <scope>NUCLEOTIDE SEQUENCE</scope>
</reference>
<evidence type="ECO:0000313" key="1">
    <source>
        <dbReference type="EMBL" id="CAF5190845.1"/>
    </source>
</evidence>
<evidence type="ECO:0000313" key="2">
    <source>
        <dbReference type="Proteomes" id="UP000681720"/>
    </source>
</evidence>
<gene>
    <name evidence="1" type="ORF">GIL414_LOCUS72960</name>
</gene>
<dbReference type="EMBL" id="CAJOBJ010337592">
    <property type="protein sequence ID" value="CAF5190845.1"/>
    <property type="molecule type" value="Genomic_DNA"/>
</dbReference>
<dbReference type="Proteomes" id="UP000681720">
    <property type="component" value="Unassembled WGS sequence"/>
</dbReference>
<proteinExistence type="predicted"/>
<protein>
    <submittedName>
        <fullName evidence="1">Uncharacterized protein</fullName>
    </submittedName>
</protein>
<feature type="non-terminal residue" evidence="1">
    <location>
        <position position="1"/>
    </location>
</feature>
<dbReference type="AlphaFoldDB" id="A0A8S3HXF1"/>
<dbReference type="InterPro" id="IPR011993">
    <property type="entry name" value="PH-like_dom_sf"/>
</dbReference>